<evidence type="ECO:0000256" key="4">
    <source>
        <dbReference type="ARBA" id="ARBA00022519"/>
    </source>
</evidence>
<protein>
    <submittedName>
        <fullName evidence="10">Type II secretion system F domain protein</fullName>
    </submittedName>
</protein>
<dbReference type="Gene3D" id="1.20.81.30">
    <property type="entry name" value="Type II secretion system (T2SS), domain F"/>
    <property type="match status" value="2"/>
</dbReference>
<comment type="subcellular location">
    <subcellularLocation>
        <location evidence="1">Cell inner membrane</location>
        <topology evidence="1">Multi-pass membrane protein</topology>
    </subcellularLocation>
</comment>
<feature type="transmembrane region" description="Helical" evidence="8">
    <location>
        <begin position="210"/>
        <end position="236"/>
    </location>
</feature>
<organism evidence="10 11">
    <name type="scientific">candidate division CPR2 bacterium GW2011_GWC1_41_48</name>
    <dbReference type="NCBI Taxonomy" id="1618344"/>
    <lineage>
        <taxon>Bacteria</taxon>
        <taxon>Bacteria division CPR2</taxon>
    </lineage>
</organism>
<evidence type="ECO:0000256" key="7">
    <source>
        <dbReference type="ARBA" id="ARBA00023136"/>
    </source>
</evidence>
<dbReference type="GO" id="GO:0005886">
    <property type="term" value="C:plasma membrane"/>
    <property type="evidence" value="ECO:0007669"/>
    <property type="project" value="UniProtKB-SubCell"/>
</dbReference>
<gene>
    <name evidence="10" type="ORF">UU65_C0003G0239</name>
</gene>
<feature type="domain" description="Type II secretion system protein GspF" evidence="9">
    <location>
        <begin position="68"/>
        <end position="191"/>
    </location>
</feature>
<keyword evidence="7 8" id="KW-0472">Membrane</keyword>
<dbReference type="GO" id="GO:0015628">
    <property type="term" value="P:protein secretion by the type II secretion system"/>
    <property type="evidence" value="ECO:0007669"/>
    <property type="project" value="TreeGrafter"/>
</dbReference>
<dbReference type="FunFam" id="1.20.81.30:FF:000001">
    <property type="entry name" value="Type II secretion system protein F"/>
    <property type="match status" value="2"/>
</dbReference>
<evidence type="ECO:0000256" key="8">
    <source>
        <dbReference type="SAM" id="Phobius"/>
    </source>
</evidence>
<keyword evidence="5 8" id="KW-0812">Transmembrane</keyword>
<evidence type="ECO:0000259" key="9">
    <source>
        <dbReference type="Pfam" id="PF00482"/>
    </source>
</evidence>
<sequence>MPKFEYLGKEKSGHMVSGDLDAKNRNEAVSLLIEKGLTPIKINECKRGIFKSNSKREGRISGKEKVVFSRQLAILINSGLPLAQSFSILQKQTSNQKFKKIIEEVGKDLQGGISLSDALSKHPKAFSTIFVNMVRAGEIGGTLDQTLERLANQMEKDREIIAKVRNAMMYPSVIIVAMIGAVTFLMVKVVPQLSTIFEDMGGELPINTRALIFISNVLKNYLIFVILSVVGTIYALRRLVKTNKKFKFHFNAFLLKVPLIKMVIIKLNTARFARTLGMLLNSGIPVMESLEIVNNSISNEVFLRKLAEARNAVKNGQTLSGALTQTALFPPLVCEMISVGEETGNLEEILAKLADFNDKELDSIISNLSAILEPVIMLALGGIVGFIVISILQPIYTMSDLV</sequence>
<dbReference type="EMBL" id="LCBL01000003">
    <property type="protein sequence ID" value="KKS09184.1"/>
    <property type="molecule type" value="Genomic_DNA"/>
</dbReference>
<evidence type="ECO:0000256" key="6">
    <source>
        <dbReference type="ARBA" id="ARBA00022989"/>
    </source>
</evidence>
<comment type="caution">
    <text evidence="10">The sequence shown here is derived from an EMBL/GenBank/DDBJ whole genome shotgun (WGS) entry which is preliminary data.</text>
</comment>
<dbReference type="InterPro" id="IPR042094">
    <property type="entry name" value="T2SS_GspF_sf"/>
</dbReference>
<dbReference type="Pfam" id="PF00482">
    <property type="entry name" value="T2SSF"/>
    <property type="match status" value="2"/>
</dbReference>
<feature type="transmembrane region" description="Helical" evidence="8">
    <location>
        <begin position="375"/>
        <end position="396"/>
    </location>
</feature>
<reference evidence="10 11" key="1">
    <citation type="journal article" date="2015" name="Nature">
        <title>rRNA introns, odd ribosomes, and small enigmatic genomes across a large radiation of phyla.</title>
        <authorList>
            <person name="Brown C.T."/>
            <person name="Hug L.A."/>
            <person name="Thomas B.C."/>
            <person name="Sharon I."/>
            <person name="Castelle C.J."/>
            <person name="Singh A."/>
            <person name="Wilkins M.J."/>
            <person name="Williams K.H."/>
            <person name="Banfield J.F."/>
        </authorList>
    </citation>
    <scope>NUCLEOTIDE SEQUENCE [LARGE SCALE GENOMIC DNA]</scope>
</reference>
<evidence type="ECO:0000256" key="3">
    <source>
        <dbReference type="ARBA" id="ARBA00022475"/>
    </source>
</evidence>
<keyword evidence="3" id="KW-1003">Cell membrane</keyword>
<dbReference type="PANTHER" id="PTHR30012">
    <property type="entry name" value="GENERAL SECRETION PATHWAY PROTEIN"/>
    <property type="match status" value="1"/>
</dbReference>
<dbReference type="PATRIC" id="fig|1618344.3.peg.902"/>
<dbReference type="InterPro" id="IPR018076">
    <property type="entry name" value="T2SS_GspF_dom"/>
</dbReference>
<dbReference type="InterPro" id="IPR003004">
    <property type="entry name" value="GspF/PilC"/>
</dbReference>
<comment type="similarity">
    <text evidence="2">Belongs to the GSP F family.</text>
</comment>
<name>A0A0G0W871_UNCC2</name>
<evidence type="ECO:0000256" key="2">
    <source>
        <dbReference type="ARBA" id="ARBA00005745"/>
    </source>
</evidence>
<evidence type="ECO:0000313" key="10">
    <source>
        <dbReference type="EMBL" id="KKS09184.1"/>
    </source>
</evidence>
<dbReference type="PANTHER" id="PTHR30012:SF0">
    <property type="entry name" value="TYPE II SECRETION SYSTEM PROTEIN F-RELATED"/>
    <property type="match status" value="1"/>
</dbReference>
<evidence type="ECO:0000256" key="5">
    <source>
        <dbReference type="ARBA" id="ARBA00022692"/>
    </source>
</evidence>
<keyword evidence="4" id="KW-0997">Cell inner membrane</keyword>
<proteinExistence type="inferred from homology"/>
<evidence type="ECO:0000256" key="1">
    <source>
        <dbReference type="ARBA" id="ARBA00004429"/>
    </source>
</evidence>
<feature type="domain" description="Type II secretion system protein GspF" evidence="9">
    <location>
        <begin position="272"/>
        <end position="393"/>
    </location>
</feature>
<dbReference type="AlphaFoldDB" id="A0A0G0W871"/>
<keyword evidence="6 8" id="KW-1133">Transmembrane helix</keyword>
<accession>A0A0G0W871</accession>
<dbReference type="Proteomes" id="UP000033869">
    <property type="component" value="Unassembled WGS sequence"/>
</dbReference>
<feature type="transmembrane region" description="Helical" evidence="8">
    <location>
        <begin position="168"/>
        <end position="190"/>
    </location>
</feature>
<evidence type="ECO:0000313" key="11">
    <source>
        <dbReference type="Proteomes" id="UP000033869"/>
    </source>
</evidence>
<dbReference type="PRINTS" id="PR00812">
    <property type="entry name" value="BCTERIALGSPF"/>
</dbReference>